<protein>
    <recommendedName>
        <fullName evidence="1">CoA-binding domain-containing protein</fullName>
    </recommendedName>
</protein>
<dbReference type="InterPro" id="IPR003781">
    <property type="entry name" value="CoA-bd"/>
</dbReference>
<dbReference type="Pfam" id="PF13380">
    <property type="entry name" value="CoA_binding_2"/>
    <property type="match status" value="1"/>
</dbReference>
<reference evidence="2 3" key="1">
    <citation type="journal article" date="2016" name="Nat. Commun.">
        <title>Thousands of microbial genomes shed light on interconnected biogeochemical processes in an aquifer system.</title>
        <authorList>
            <person name="Anantharaman K."/>
            <person name="Brown C.T."/>
            <person name="Hug L.A."/>
            <person name="Sharon I."/>
            <person name="Castelle C.J."/>
            <person name="Probst A.J."/>
            <person name="Thomas B.C."/>
            <person name="Singh A."/>
            <person name="Wilkins M.J."/>
            <person name="Karaoz U."/>
            <person name="Brodie E.L."/>
            <person name="Williams K.H."/>
            <person name="Hubbard S.S."/>
            <person name="Banfield J.F."/>
        </authorList>
    </citation>
    <scope>NUCLEOTIDE SEQUENCE [LARGE SCALE GENOMIC DNA]</scope>
</reference>
<comment type="caution">
    <text evidence="2">The sequence shown here is derived from an EMBL/GenBank/DDBJ whole genome shotgun (WGS) entry which is preliminary data.</text>
</comment>
<dbReference type="PANTHER" id="PTHR33303:SF2">
    <property type="entry name" value="COA-BINDING DOMAIN-CONTAINING PROTEIN"/>
    <property type="match status" value="1"/>
</dbReference>
<dbReference type="SMART" id="SM00881">
    <property type="entry name" value="CoA_binding"/>
    <property type="match status" value="1"/>
</dbReference>
<evidence type="ECO:0000313" key="3">
    <source>
        <dbReference type="Proteomes" id="UP000177817"/>
    </source>
</evidence>
<evidence type="ECO:0000259" key="1">
    <source>
        <dbReference type="SMART" id="SM00881"/>
    </source>
</evidence>
<dbReference type="Proteomes" id="UP000177817">
    <property type="component" value="Unassembled WGS sequence"/>
</dbReference>
<dbReference type="AlphaFoldDB" id="A0A1G2BMJ1"/>
<proteinExistence type="predicted"/>
<gene>
    <name evidence="2" type="ORF">A2677_01675</name>
</gene>
<accession>A0A1G2BMJ1</accession>
<feature type="domain" description="CoA-binding" evidence="1">
    <location>
        <begin position="1"/>
        <end position="89"/>
    </location>
</feature>
<dbReference type="EMBL" id="MHKK01000011">
    <property type="protein sequence ID" value="OGY90368.1"/>
    <property type="molecule type" value="Genomic_DNA"/>
</dbReference>
<evidence type="ECO:0000313" key="2">
    <source>
        <dbReference type="EMBL" id="OGY90368.1"/>
    </source>
</evidence>
<dbReference type="SUPFAM" id="SSF51735">
    <property type="entry name" value="NAD(P)-binding Rossmann-fold domains"/>
    <property type="match status" value="1"/>
</dbReference>
<dbReference type="PANTHER" id="PTHR33303">
    <property type="entry name" value="CYTOPLASMIC PROTEIN-RELATED"/>
    <property type="match status" value="1"/>
</dbReference>
<dbReference type="InterPro" id="IPR036291">
    <property type="entry name" value="NAD(P)-bd_dom_sf"/>
</dbReference>
<organism evidence="2 3">
    <name type="scientific">Candidatus Komeilibacteria bacterium RIFCSPHIGHO2_01_FULL_52_14</name>
    <dbReference type="NCBI Taxonomy" id="1798549"/>
    <lineage>
        <taxon>Bacteria</taxon>
        <taxon>Candidatus Komeiliibacteriota</taxon>
    </lineage>
</organism>
<sequence>MNIAVVGASNNPDKYGNTIVRHLLADGHTVYPVNPKEKIILGSPCYRKVGDIESNVDVVDIVVPPKITLKVLRHIRSLGRLNVWIQPGAESRDVISYLERHSDDFGIITYNQCIMTSLDRVYPNAVTA</sequence>
<dbReference type="Gene3D" id="3.40.50.720">
    <property type="entry name" value="NAD(P)-binding Rossmann-like Domain"/>
    <property type="match status" value="1"/>
</dbReference>
<name>A0A1G2BMJ1_9BACT</name>